<evidence type="ECO:0000313" key="7">
    <source>
        <dbReference type="EMBL" id="MPL88068.1"/>
    </source>
</evidence>
<feature type="transmembrane region" description="Helical" evidence="6">
    <location>
        <begin position="56"/>
        <end position="76"/>
    </location>
</feature>
<evidence type="ECO:0000256" key="1">
    <source>
        <dbReference type="ARBA" id="ARBA00004141"/>
    </source>
</evidence>
<feature type="transmembrane region" description="Helical" evidence="6">
    <location>
        <begin position="167"/>
        <end position="189"/>
    </location>
</feature>
<organism evidence="7">
    <name type="scientific">bioreactor metagenome</name>
    <dbReference type="NCBI Taxonomy" id="1076179"/>
    <lineage>
        <taxon>unclassified sequences</taxon>
        <taxon>metagenomes</taxon>
        <taxon>ecological metagenomes</taxon>
    </lineage>
</organism>
<dbReference type="AlphaFoldDB" id="A0A644V9R4"/>
<reference evidence="7" key="1">
    <citation type="submission" date="2019-08" db="EMBL/GenBank/DDBJ databases">
        <authorList>
            <person name="Kucharzyk K."/>
            <person name="Murdoch R.W."/>
            <person name="Higgins S."/>
            <person name="Loffler F."/>
        </authorList>
    </citation>
    <scope>NUCLEOTIDE SEQUENCE</scope>
</reference>
<dbReference type="Pfam" id="PF01184">
    <property type="entry name" value="Gpr1_Fun34_YaaH"/>
    <property type="match status" value="1"/>
</dbReference>
<dbReference type="EMBL" id="VSSQ01000250">
    <property type="protein sequence ID" value="MPL88068.1"/>
    <property type="molecule type" value="Genomic_DNA"/>
</dbReference>
<evidence type="ECO:0000256" key="2">
    <source>
        <dbReference type="ARBA" id="ARBA00005587"/>
    </source>
</evidence>
<evidence type="ECO:0000256" key="6">
    <source>
        <dbReference type="SAM" id="Phobius"/>
    </source>
</evidence>
<gene>
    <name evidence="7" type="primary">satP_2</name>
    <name evidence="7" type="ORF">SDC9_34081</name>
</gene>
<evidence type="ECO:0000256" key="5">
    <source>
        <dbReference type="ARBA" id="ARBA00023136"/>
    </source>
</evidence>
<name>A0A644V9R4_9ZZZZ</name>
<feature type="transmembrane region" description="Helical" evidence="6">
    <location>
        <begin position="143"/>
        <end position="161"/>
    </location>
</feature>
<dbReference type="NCBIfam" id="NF038013">
    <property type="entry name" value="AceTr_1"/>
    <property type="match status" value="1"/>
</dbReference>
<keyword evidence="5 6" id="KW-0472">Membrane</keyword>
<dbReference type="InterPro" id="IPR047622">
    <property type="entry name" value="GPR1_FUN34_YAAH"/>
</dbReference>
<dbReference type="GO" id="GO:0015360">
    <property type="term" value="F:acetate:proton symporter activity"/>
    <property type="evidence" value="ECO:0007669"/>
    <property type="project" value="TreeGrafter"/>
</dbReference>
<keyword evidence="3 6" id="KW-0812">Transmembrane</keyword>
<proteinExistence type="inferred from homology"/>
<comment type="subcellular location">
    <subcellularLocation>
        <location evidence="1">Membrane</location>
        <topology evidence="1">Multi-pass membrane protein</topology>
    </subcellularLocation>
</comment>
<comment type="caution">
    <text evidence="7">The sequence shown here is derived from an EMBL/GenBank/DDBJ whole genome shotgun (WGS) entry which is preliminary data.</text>
</comment>
<dbReference type="PANTHER" id="PTHR30178:SF3">
    <property type="entry name" value="SUCCINATE-ACETATE_PROTON SYMPORTER SATP"/>
    <property type="match status" value="1"/>
</dbReference>
<keyword evidence="4 6" id="KW-1133">Transmembrane helix</keyword>
<sequence>MNINYIKYKTVKDKKNGENMAYEKTFANPAPLGLFGFGITTLLLSLHNAGIIELSMVILAAATCLGGIAQIIAGIFEMKFQNTFGATVFVSFGFFWLSMVLIWILPGIGGVQPADPISMGFYLFIFGCFTSLMFVSSLKHTKILQLLFALVSILFFLLAIADFTEIGIIKLIGGYLGILLGAAAIYGCIGQIINNDWEKDIFKL</sequence>
<protein>
    <submittedName>
        <fullName evidence="7">Succinate-acetate/proton symporter SatP</fullName>
    </submittedName>
</protein>
<dbReference type="PANTHER" id="PTHR30178">
    <property type="entry name" value="INNER MEMBRANE PROTEIN YAAH"/>
    <property type="match status" value="1"/>
</dbReference>
<comment type="similarity">
    <text evidence="2">Belongs to the acetate uptake transporter (AceTr) (TC 2.A.96) family.</text>
</comment>
<evidence type="ECO:0000256" key="4">
    <source>
        <dbReference type="ARBA" id="ARBA00022989"/>
    </source>
</evidence>
<dbReference type="GO" id="GO:0005886">
    <property type="term" value="C:plasma membrane"/>
    <property type="evidence" value="ECO:0007669"/>
    <property type="project" value="TreeGrafter"/>
</dbReference>
<dbReference type="PROSITE" id="PS01114">
    <property type="entry name" value="GPR1_FUN34_YAAH"/>
    <property type="match status" value="1"/>
</dbReference>
<feature type="transmembrane region" description="Helical" evidence="6">
    <location>
        <begin position="83"/>
        <end position="105"/>
    </location>
</feature>
<feature type="transmembrane region" description="Helical" evidence="6">
    <location>
        <begin position="117"/>
        <end position="136"/>
    </location>
</feature>
<dbReference type="InterPro" id="IPR000791">
    <property type="entry name" value="Gpr1/Fun34/SatP-like"/>
</dbReference>
<evidence type="ECO:0000256" key="3">
    <source>
        <dbReference type="ARBA" id="ARBA00022692"/>
    </source>
</evidence>
<dbReference type="GO" id="GO:0071422">
    <property type="term" value="P:succinate transmembrane transport"/>
    <property type="evidence" value="ECO:0007669"/>
    <property type="project" value="TreeGrafter"/>
</dbReference>
<accession>A0A644V9R4</accession>
<feature type="transmembrane region" description="Helical" evidence="6">
    <location>
        <begin position="21"/>
        <end position="44"/>
    </location>
</feature>
<dbReference type="InterPro" id="IPR047623">
    <property type="entry name" value="SatP"/>
</dbReference>